<protein>
    <submittedName>
        <fullName evidence="2">Uncharacterized protein</fullName>
    </submittedName>
</protein>
<dbReference type="PANTHER" id="PTHR35720">
    <property type="entry name" value="PROTEIN PLASTID TRANSCRIPTIONALLY ACTIVE 12, CHLOROPLASTIC"/>
    <property type="match status" value="1"/>
</dbReference>
<dbReference type="EMBL" id="OIVN01001957">
    <property type="protein sequence ID" value="SPC99283.1"/>
    <property type="molecule type" value="Genomic_DNA"/>
</dbReference>
<dbReference type="GO" id="GO:0045893">
    <property type="term" value="P:positive regulation of DNA-templated transcription"/>
    <property type="evidence" value="ECO:0007669"/>
    <property type="project" value="TreeGrafter"/>
</dbReference>
<dbReference type="GO" id="GO:0009507">
    <property type="term" value="C:chloroplast"/>
    <property type="evidence" value="ECO:0007669"/>
    <property type="project" value="InterPro"/>
</dbReference>
<gene>
    <name evidence="2" type="ORF">FSB_LOCUS27165</name>
</gene>
<dbReference type="GO" id="GO:0009416">
    <property type="term" value="P:response to light stimulus"/>
    <property type="evidence" value="ECO:0007669"/>
    <property type="project" value="InterPro"/>
</dbReference>
<proteinExistence type="predicted"/>
<dbReference type="PANTHER" id="PTHR35720:SF1">
    <property type="entry name" value="PROTEIN PLASTID TRANSCRIPTIONALLY ACTIVE 12, CHLOROPLASTIC"/>
    <property type="match status" value="1"/>
</dbReference>
<organism evidence="2">
    <name type="scientific">Fagus sylvatica</name>
    <name type="common">Beechnut</name>
    <dbReference type="NCBI Taxonomy" id="28930"/>
    <lineage>
        <taxon>Eukaryota</taxon>
        <taxon>Viridiplantae</taxon>
        <taxon>Streptophyta</taxon>
        <taxon>Embryophyta</taxon>
        <taxon>Tracheophyta</taxon>
        <taxon>Spermatophyta</taxon>
        <taxon>Magnoliopsida</taxon>
        <taxon>eudicotyledons</taxon>
        <taxon>Gunneridae</taxon>
        <taxon>Pentapetalae</taxon>
        <taxon>rosids</taxon>
        <taxon>fabids</taxon>
        <taxon>Fagales</taxon>
        <taxon>Fagaceae</taxon>
        <taxon>Fagus</taxon>
    </lineage>
</organism>
<name>A0A2N9GIA3_FAGSY</name>
<dbReference type="AlphaFoldDB" id="A0A2N9GIA3"/>
<dbReference type="GO" id="GO:0005634">
    <property type="term" value="C:nucleus"/>
    <property type="evidence" value="ECO:0007669"/>
    <property type="project" value="InterPro"/>
</dbReference>
<evidence type="ECO:0000313" key="2">
    <source>
        <dbReference type="EMBL" id="SPC99283.1"/>
    </source>
</evidence>
<sequence length="560" mass="64704">MTKYLEPLNNAIEDDQVTSHYSYSGQGPFLEMLSDCEIWGAGWEMDIKWTSKFTWSGTVERDKIGHLALEACYGERLYGCWGQGSNLCERRTLLPCIKCEQKDESFKEVSVERPPYYSYMDSTSGQLEPASGARASIPAEEYWPEGTASQIRAARAPEPTGQSLGSPSYGKNPGSRRKKYKTSVAAPESSNMSLESSDPLEPESSVDTTEEPKDALSDYVVYQTEPVQEETGFELDKKLGRPHPFIDPKVKKPIEEPLTSEELWWNWRKPEKEQWSRWQRRRPDSETVFLKAMAETGQVKLYGEHPTLTETSLYRARRHLFKEERLQAERERLERDGPLAYYSEWVKAWKRDTSREAIQKHFEETGEDENAQLIEMFCHQTDREYRIMMGTDVRIPRDPLAMRMREDQIKQIWGGDPVYPTVNYIQDPDAVIDFRGPDFHEPTPNMLDYLKEHGKIISREELEKILAKEKTEDFEVAVMDDTMAQAVDIGEDDVEGEDSDVEVEVEVEEKITRNWSVLKSNPELNKSKVKPKKEEPMSLEEAIDDSENLTDFLMDFEEDS</sequence>
<dbReference type="InterPro" id="IPR034581">
    <property type="entry name" value="PTAC12"/>
</dbReference>
<dbReference type="GO" id="GO:0042793">
    <property type="term" value="P:plastid transcription"/>
    <property type="evidence" value="ECO:0007669"/>
    <property type="project" value="TreeGrafter"/>
</dbReference>
<reference evidence="2" key="1">
    <citation type="submission" date="2018-02" db="EMBL/GenBank/DDBJ databases">
        <authorList>
            <person name="Cohen D.B."/>
            <person name="Kent A.D."/>
        </authorList>
    </citation>
    <scope>NUCLEOTIDE SEQUENCE</scope>
</reference>
<feature type="compositionally biased region" description="Low complexity" evidence="1">
    <location>
        <begin position="193"/>
        <end position="205"/>
    </location>
</feature>
<evidence type="ECO:0000256" key="1">
    <source>
        <dbReference type="SAM" id="MobiDB-lite"/>
    </source>
</evidence>
<dbReference type="GO" id="GO:0090228">
    <property type="term" value="P:positive regulation of red or far-red light signaling pathway"/>
    <property type="evidence" value="ECO:0007669"/>
    <property type="project" value="InterPro"/>
</dbReference>
<feature type="region of interest" description="Disordered" evidence="1">
    <location>
        <begin position="155"/>
        <end position="214"/>
    </location>
</feature>
<accession>A0A2N9GIA3</accession>